<proteinExistence type="predicted"/>
<accession>A0A7S0C4I4</accession>
<protein>
    <submittedName>
        <fullName evidence="2">Uncharacterized protein</fullName>
    </submittedName>
</protein>
<sequence>MHISETDPDPMYLFSVDEIRLTQQLEAKPTARVNETLPIPAPRNSRTEKMETSECAQIKPHQNSFPYQINEPQNTTYDSAEFRAKYNRALSNLALSMQKSEMSRTQIIYQRQNQAHECNNVNRINTSSLPEISLVY</sequence>
<feature type="region of interest" description="Disordered" evidence="1">
    <location>
        <begin position="36"/>
        <end position="72"/>
    </location>
</feature>
<dbReference type="AlphaFoldDB" id="A0A7S0C4I4"/>
<organism evidence="2">
    <name type="scientific">Proboscia inermis</name>
    <dbReference type="NCBI Taxonomy" id="420281"/>
    <lineage>
        <taxon>Eukaryota</taxon>
        <taxon>Sar</taxon>
        <taxon>Stramenopiles</taxon>
        <taxon>Ochrophyta</taxon>
        <taxon>Bacillariophyta</taxon>
        <taxon>Coscinodiscophyceae</taxon>
        <taxon>Rhizosoleniophycidae</taxon>
        <taxon>Rhizosoleniales</taxon>
        <taxon>Rhizosoleniaceae</taxon>
        <taxon>Proboscia</taxon>
    </lineage>
</organism>
<evidence type="ECO:0000313" key="2">
    <source>
        <dbReference type="EMBL" id="CAD8412350.1"/>
    </source>
</evidence>
<dbReference type="EMBL" id="HBEL01017781">
    <property type="protein sequence ID" value="CAD8412350.1"/>
    <property type="molecule type" value="Transcribed_RNA"/>
</dbReference>
<reference evidence="2" key="1">
    <citation type="submission" date="2021-01" db="EMBL/GenBank/DDBJ databases">
        <authorList>
            <person name="Corre E."/>
            <person name="Pelletier E."/>
            <person name="Niang G."/>
            <person name="Scheremetjew M."/>
            <person name="Finn R."/>
            <person name="Kale V."/>
            <person name="Holt S."/>
            <person name="Cochrane G."/>
            <person name="Meng A."/>
            <person name="Brown T."/>
            <person name="Cohen L."/>
        </authorList>
    </citation>
    <scope>NUCLEOTIDE SEQUENCE</scope>
    <source>
        <strain evidence="2">CCAP1064/1</strain>
    </source>
</reference>
<name>A0A7S0C4I4_9STRA</name>
<feature type="compositionally biased region" description="Polar residues" evidence="1">
    <location>
        <begin position="60"/>
        <end position="72"/>
    </location>
</feature>
<gene>
    <name evidence="2" type="ORF">PINE0816_LOCUS8475</name>
</gene>
<evidence type="ECO:0000256" key="1">
    <source>
        <dbReference type="SAM" id="MobiDB-lite"/>
    </source>
</evidence>